<dbReference type="InterPro" id="IPR036485">
    <property type="entry name" value="Glu_synth_asu_C_sf"/>
</dbReference>
<dbReference type="Proteomes" id="UP001595711">
    <property type="component" value="Unassembled WGS sequence"/>
</dbReference>
<keyword evidence="13" id="KW-0003">3Fe-4S</keyword>
<proteinExistence type="inferred from homology"/>
<evidence type="ECO:0000256" key="4">
    <source>
        <dbReference type="ARBA" id="ARBA00022605"/>
    </source>
</evidence>
<dbReference type="Pfam" id="PF01493">
    <property type="entry name" value="GXGXG"/>
    <property type="match status" value="1"/>
</dbReference>
<dbReference type="Pfam" id="PF01645">
    <property type="entry name" value="Glu_synthase"/>
    <property type="match status" value="1"/>
</dbReference>
<keyword evidence="5" id="KW-0285">Flavoprotein</keyword>
<evidence type="ECO:0000256" key="8">
    <source>
        <dbReference type="ARBA" id="ARBA00022962"/>
    </source>
</evidence>
<dbReference type="InterPro" id="IPR017932">
    <property type="entry name" value="GATase_2_dom"/>
</dbReference>
<dbReference type="PANTHER" id="PTHR11938:SF133">
    <property type="entry name" value="GLUTAMATE SYNTHASE (NADH)"/>
    <property type="match status" value="1"/>
</dbReference>
<organism evidence="17 18">
    <name type="scientific">Ferrovibrio xuzhouensis</name>
    <dbReference type="NCBI Taxonomy" id="1576914"/>
    <lineage>
        <taxon>Bacteria</taxon>
        <taxon>Pseudomonadati</taxon>
        <taxon>Pseudomonadota</taxon>
        <taxon>Alphaproteobacteria</taxon>
        <taxon>Rhodospirillales</taxon>
        <taxon>Rhodospirillaceae</taxon>
        <taxon>Ferrovibrio</taxon>
    </lineage>
</organism>
<dbReference type="Gene3D" id="2.160.20.60">
    <property type="entry name" value="Glutamate synthase, alpha subunit, C-terminal domain"/>
    <property type="match status" value="1"/>
</dbReference>
<dbReference type="InterPro" id="IPR029055">
    <property type="entry name" value="Ntn_hydrolases_N"/>
</dbReference>
<dbReference type="CDD" id="cd00713">
    <property type="entry name" value="GltS"/>
    <property type="match status" value="1"/>
</dbReference>
<keyword evidence="9 17" id="KW-0560">Oxidoreductase</keyword>
<comment type="caution">
    <text evidence="17">The sequence shown here is derived from an EMBL/GenBank/DDBJ whole genome shotgun (WGS) entry which is preliminary data.</text>
</comment>
<dbReference type="GO" id="GO:0004355">
    <property type="term" value="F:glutamate synthase (NADPH) activity"/>
    <property type="evidence" value="ECO:0007669"/>
    <property type="project" value="UniProtKB-EC"/>
</dbReference>
<dbReference type="PANTHER" id="PTHR11938">
    <property type="entry name" value="FAD NADPH DEHYDROGENASE/OXIDOREDUCTASE"/>
    <property type="match status" value="1"/>
</dbReference>
<keyword evidence="7" id="KW-0479">Metal-binding</keyword>
<name>A0ABV7VD67_9PROT</name>
<dbReference type="RefSeq" id="WP_379723906.1">
    <property type="nucleotide sequence ID" value="NZ_JBHRYJ010000001.1"/>
</dbReference>
<dbReference type="SUPFAM" id="SSF56235">
    <property type="entry name" value="N-terminal nucleophile aminohydrolases (Ntn hydrolases)"/>
    <property type="match status" value="1"/>
</dbReference>
<dbReference type="Pfam" id="PF00310">
    <property type="entry name" value="GATase_2"/>
    <property type="match status" value="1"/>
</dbReference>
<dbReference type="InterPro" id="IPR002489">
    <property type="entry name" value="Glu_synth_asu_C"/>
</dbReference>
<comment type="cofactor">
    <cofactor evidence="2">
        <name>[3Fe-4S] cluster</name>
        <dbReference type="ChEBI" id="CHEBI:21137"/>
    </cofactor>
</comment>
<keyword evidence="4" id="KW-0028">Amino-acid biosynthesis</keyword>
<keyword evidence="10" id="KW-0408">Iron</keyword>
<dbReference type="CDD" id="cd02808">
    <property type="entry name" value="GltS_FMN"/>
    <property type="match status" value="1"/>
</dbReference>
<evidence type="ECO:0000256" key="6">
    <source>
        <dbReference type="ARBA" id="ARBA00022643"/>
    </source>
</evidence>
<comment type="pathway">
    <text evidence="14">Amino-acid biosynthesis.</text>
</comment>
<dbReference type="NCBIfam" id="NF008730">
    <property type="entry name" value="PRK11750.1"/>
    <property type="match status" value="1"/>
</dbReference>
<keyword evidence="12" id="KW-0314">Glutamate biosynthesis</keyword>
<evidence type="ECO:0000256" key="7">
    <source>
        <dbReference type="ARBA" id="ARBA00022723"/>
    </source>
</evidence>
<dbReference type="PROSITE" id="PS51278">
    <property type="entry name" value="GATASE_TYPE_2"/>
    <property type="match status" value="1"/>
</dbReference>
<evidence type="ECO:0000256" key="11">
    <source>
        <dbReference type="ARBA" id="ARBA00023014"/>
    </source>
</evidence>
<evidence type="ECO:0000256" key="13">
    <source>
        <dbReference type="ARBA" id="ARBA00023291"/>
    </source>
</evidence>
<dbReference type="SUPFAM" id="SSF51395">
    <property type="entry name" value="FMN-linked oxidoreductases"/>
    <property type="match status" value="1"/>
</dbReference>
<evidence type="ECO:0000256" key="3">
    <source>
        <dbReference type="ARBA" id="ARBA00009716"/>
    </source>
</evidence>
<evidence type="ECO:0000256" key="12">
    <source>
        <dbReference type="ARBA" id="ARBA00023164"/>
    </source>
</evidence>
<sequence length="1516" mass="164720">MTDMIRKSDVEQWQDNAKHLAETGMYRPEEEHDACGVGLIASLDGMPHRAVVEAGITALKALWHRGAVDADGKTGDGAGIHVQIPQDFFREHVRRTGFEPGEGKLGLGMVFLPKTDLAAQETCRTIVETAILDFGYGIFGWRQVPVDATIIGEKANATRPEIEQVLIENRLGKDDHDFERDLFLIRRRIEKQALNAHISELYICSLSCRSVIYKGMFLAEQIDYFYPDLQDARFVSTFAVYHQRYSTNTFPTWKLAQPFRMLAHNGEINTLRGNVNWMKSHEIKMTSEAFGELSDDIKPIVQSGSSDSAALDAVFEVLVRAGRIAPMVKTLLIPESASNKPLMPQSHRDFYAYCNAIMEPWDGPAAICATDGRWAVAGMDRNGLRPIRYTVTTDNLLIVGSETGMVPVPEHKVVRKGRVGPGEMIAVDLKKGRLYGDREIKDKLASEHPYGEWVKNIVTIDKIKDAAPVARDFSRDELRQRQLAFGLSLEDMELILHPMAEDAKEAIGSMGDDTPIAVLSEQYRGLHHFFRQQFSQVTNPPIDSLREKRVMSLRTRMGNLTNVLDEDAHQVRILLLESPVLTNADLARVMKYAEKTTAKIDCTFPVAAGEGALRDALKRIRAEAENAVRGGAGHIVLTDEAIGPDQAAMPMILATGAVHSHLVRQGLRTFTSLTVRSGECLDVHYFAVLIGVGATSVNAYLAEACLADRVARGLLGKLTVEQAAARYREAVDGGLLKIMSKMGISVISSYRGGYNFEALGLSRALVADLFPGMPSRISGMGLLGIQKKVLGLHEKAFRSDVLALPVGGIYRYRRGGEAHAWEASLIHMLQTAVGSENYALFKKYTAGLRDLPPISVRDLLEIKPAGQAIPIEQVESVTEIRKRFVTPGMSLGALGPEAHETLTIAMNRIGAKSDSGEGGEAPENFKPRPNGDNANSSIKQVASGRFGVTAEYLNNCRELEIKVAQGAKPGEGGQLPGFKVTELIARRRLSTPGVMLISPPPHHDIYSIEDLAQLIYDLKQINPEASVCVKLVSEAGIGTIAAGVAKAKADVILISGHVGGTGASPQTSVKYAGTPWEMGLSEVNQVLTLNKLRHRVLLRTDGGLKSGRDIVIAAMLGAEEYGVGTAALVAMGCIMVRQCHSNTCPVGVCTQNEALRQKFTGSPEKVVNLFSFIAEEVREILASLGVRTIDEIIGRTDLLMQVSRGWAHLDDLDLNPILAQADAGDNARYCTLEGRNEVPDTLDAQMILDAAPVFSHGEKMQLAYNIRNTHRAIGTRLSSHLVRKFGMTGLKPGHITVRLTGSAGQSLGAFAVQGLKLEVFGDANDYVGKGLSGGMIVVRPAPSSPLMPKTNENTIVGNTVLYGATGGKLFAAGQAGERFAVRNSGAVTVVEGCGSNGCEYMTGGRVVVLGGVGDNFGAGMTGGMAFVFDPADTLPIAINDESVVYQRLASSYWEGVLRGMIEEHIRETQSVYAGNIFSDWDSLRGKFWQVCPKEMIARLEHPLSDAAAAANDEKRA</sequence>
<evidence type="ECO:0000256" key="1">
    <source>
        <dbReference type="ARBA" id="ARBA00001917"/>
    </source>
</evidence>
<dbReference type="SUPFAM" id="SSF69336">
    <property type="entry name" value="Alpha subunit of glutamate synthase, C-terminal domain"/>
    <property type="match status" value="1"/>
</dbReference>
<evidence type="ECO:0000256" key="15">
    <source>
        <dbReference type="SAM" id="MobiDB-lite"/>
    </source>
</evidence>
<keyword evidence="18" id="KW-1185">Reference proteome</keyword>
<evidence type="ECO:0000256" key="5">
    <source>
        <dbReference type="ARBA" id="ARBA00022630"/>
    </source>
</evidence>
<dbReference type="Pfam" id="PF04898">
    <property type="entry name" value="Glu_syn_central"/>
    <property type="match status" value="1"/>
</dbReference>
<feature type="domain" description="Glutamine amidotransferase type-2" evidence="16">
    <location>
        <begin position="35"/>
        <end position="430"/>
    </location>
</feature>
<keyword evidence="8" id="KW-0315">Glutamine amidotransferase</keyword>
<evidence type="ECO:0000259" key="16">
    <source>
        <dbReference type="PROSITE" id="PS51278"/>
    </source>
</evidence>
<dbReference type="Gene3D" id="3.60.20.10">
    <property type="entry name" value="Glutamine Phosphoribosylpyrophosphate, subunit 1, domain 1"/>
    <property type="match status" value="1"/>
</dbReference>
<protein>
    <submittedName>
        <fullName evidence="17">Glutamate synthase large subunit</fullName>
        <ecNumber evidence="17">1.4.1.13</ecNumber>
    </submittedName>
</protein>
<comment type="cofactor">
    <cofactor evidence="1">
        <name>FMN</name>
        <dbReference type="ChEBI" id="CHEBI:58210"/>
    </cofactor>
</comment>
<dbReference type="InterPro" id="IPR050711">
    <property type="entry name" value="ET-N_metabolism_enzyme"/>
</dbReference>
<keyword evidence="11" id="KW-0411">Iron-sulfur</keyword>
<dbReference type="Gene3D" id="3.20.20.70">
    <property type="entry name" value="Aldolase class I"/>
    <property type="match status" value="2"/>
</dbReference>
<comment type="similarity">
    <text evidence="3">Belongs to the glutamate synthase family.</text>
</comment>
<dbReference type="InterPro" id="IPR013785">
    <property type="entry name" value="Aldolase_TIM"/>
</dbReference>
<reference evidence="18" key="1">
    <citation type="journal article" date="2019" name="Int. J. Syst. Evol. Microbiol.">
        <title>The Global Catalogue of Microorganisms (GCM) 10K type strain sequencing project: providing services to taxonomists for standard genome sequencing and annotation.</title>
        <authorList>
            <consortium name="The Broad Institute Genomics Platform"/>
            <consortium name="The Broad Institute Genome Sequencing Center for Infectious Disease"/>
            <person name="Wu L."/>
            <person name="Ma J."/>
        </authorList>
    </citation>
    <scope>NUCLEOTIDE SEQUENCE [LARGE SCALE GENOMIC DNA]</scope>
    <source>
        <strain evidence="18">KCTC 42182</strain>
    </source>
</reference>
<evidence type="ECO:0000256" key="2">
    <source>
        <dbReference type="ARBA" id="ARBA00001927"/>
    </source>
</evidence>
<evidence type="ECO:0000256" key="9">
    <source>
        <dbReference type="ARBA" id="ARBA00023002"/>
    </source>
</evidence>
<keyword evidence="6" id="KW-0288">FMN</keyword>
<evidence type="ECO:0000313" key="18">
    <source>
        <dbReference type="Proteomes" id="UP001595711"/>
    </source>
</evidence>
<gene>
    <name evidence="17" type="primary">gltB</name>
    <name evidence="17" type="ORF">ACFOOQ_07595</name>
</gene>
<accession>A0ABV7VD67</accession>
<evidence type="ECO:0000256" key="10">
    <source>
        <dbReference type="ARBA" id="ARBA00023004"/>
    </source>
</evidence>
<evidence type="ECO:0000256" key="14">
    <source>
        <dbReference type="ARBA" id="ARBA00029440"/>
    </source>
</evidence>
<feature type="region of interest" description="Disordered" evidence="15">
    <location>
        <begin position="912"/>
        <end position="933"/>
    </location>
</feature>
<evidence type="ECO:0000313" key="17">
    <source>
        <dbReference type="EMBL" id="MFC3675401.1"/>
    </source>
</evidence>
<dbReference type="InterPro" id="IPR002932">
    <property type="entry name" value="Glu_synthdom"/>
</dbReference>
<dbReference type="EMBL" id="JBHRYJ010000001">
    <property type="protein sequence ID" value="MFC3675401.1"/>
    <property type="molecule type" value="Genomic_DNA"/>
</dbReference>
<dbReference type="InterPro" id="IPR006982">
    <property type="entry name" value="Glu_synth_centr_N"/>
</dbReference>
<dbReference type="EC" id="1.4.1.13" evidence="17"/>